<dbReference type="EC" id="2.5.1.75" evidence="10"/>
<dbReference type="PANTHER" id="PTHR11088:SF60">
    <property type="entry name" value="TRNA DIMETHYLALLYLTRANSFERASE"/>
    <property type="match status" value="1"/>
</dbReference>
<keyword evidence="4 10" id="KW-0808">Transferase</keyword>
<evidence type="ECO:0000256" key="1">
    <source>
        <dbReference type="ARBA" id="ARBA00001946"/>
    </source>
</evidence>
<dbReference type="GO" id="GO:0005524">
    <property type="term" value="F:ATP binding"/>
    <property type="evidence" value="ECO:0007669"/>
    <property type="project" value="UniProtKB-UniRule"/>
</dbReference>
<dbReference type="InterPro" id="IPR039657">
    <property type="entry name" value="Dimethylallyltransferase"/>
</dbReference>
<accession>A0A8J6YBM7</accession>
<comment type="caution">
    <text evidence="14">The sequence shown here is derived from an EMBL/GenBank/DDBJ whole genome shotgun (WGS) entry which is preliminary data.</text>
</comment>
<dbReference type="PANTHER" id="PTHR11088">
    <property type="entry name" value="TRNA DIMETHYLALLYLTRANSFERASE"/>
    <property type="match status" value="1"/>
</dbReference>
<keyword evidence="7 10" id="KW-0067">ATP-binding</keyword>
<feature type="region of interest" description="Interaction with substrate tRNA" evidence="10">
    <location>
        <begin position="35"/>
        <end position="38"/>
    </location>
</feature>
<comment type="caution">
    <text evidence="10">Lacks conserved residue(s) required for the propagation of feature annotation.</text>
</comment>
<proteinExistence type="inferred from homology"/>
<evidence type="ECO:0000256" key="12">
    <source>
        <dbReference type="RuleBase" id="RU003784"/>
    </source>
</evidence>
<organism evidence="14 15">
    <name type="scientific">Candidatus Sulfomarinibacter kjeldsenii</name>
    <dbReference type="NCBI Taxonomy" id="2885994"/>
    <lineage>
        <taxon>Bacteria</taxon>
        <taxon>Pseudomonadati</taxon>
        <taxon>Acidobacteriota</taxon>
        <taxon>Thermoanaerobaculia</taxon>
        <taxon>Thermoanaerobaculales</taxon>
        <taxon>Candidatus Sulfomarinibacteraceae</taxon>
        <taxon>Candidatus Sulfomarinibacter</taxon>
    </lineage>
</organism>
<name>A0A8J6YBM7_9BACT</name>
<evidence type="ECO:0000256" key="7">
    <source>
        <dbReference type="ARBA" id="ARBA00022840"/>
    </source>
</evidence>
<evidence type="ECO:0000256" key="6">
    <source>
        <dbReference type="ARBA" id="ARBA00022741"/>
    </source>
</evidence>
<evidence type="ECO:0000256" key="9">
    <source>
        <dbReference type="ARBA" id="ARBA00049563"/>
    </source>
</evidence>
<dbReference type="Proteomes" id="UP000598633">
    <property type="component" value="Unassembled WGS sequence"/>
</dbReference>
<dbReference type="InterPro" id="IPR018022">
    <property type="entry name" value="IPT"/>
</dbReference>
<dbReference type="EMBL" id="JACXWA010000092">
    <property type="protein sequence ID" value="MBD3870820.1"/>
    <property type="molecule type" value="Genomic_DNA"/>
</dbReference>
<dbReference type="GO" id="GO:0052381">
    <property type="term" value="F:tRNA dimethylallyltransferase activity"/>
    <property type="evidence" value="ECO:0007669"/>
    <property type="project" value="UniProtKB-UniRule"/>
</dbReference>
<keyword evidence="5 10" id="KW-0819">tRNA processing</keyword>
<protein>
    <recommendedName>
        <fullName evidence="10">tRNA dimethylallyltransferase</fullName>
        <ecNumber evidence="10">2.5.1.75</ecNumber>
    </recommendedName>
    <alternativeName>
        <fullName evidence="10">Dimethylallyl diphosphate:tRNA dimethylallyltransferase</fullName>
        <shortName evidence="10">DMAPP:tRNA dimethylallyltransferase</shortName>
        <shortName evidence="10">DMATase</shortName>
    </alternativeName>
    <alternativeName>
        <fullName evidence="10">Isopentenyl-diphosphate:tRNA isopentenyltransferase</fullName>
        <shortName evidence="10">IPP transferase</shortName>
        <shortName evidence="10">IPPT</shortName>
        <shortName evidence="10">IPTase</shortName>
    </alternativeName>
</protein>
<evidence type="ECO:0000313" key="14">
    <source>
        <dbReference type="EMBL" id="MBD3870820.1"/>
    </source>
</evidence>
<evidence type="ECO:0000256" key="13">
    <source>
        <dbReference type="RuleBase" id="RU003785"/>
    </source>
</evidence>
<comment type="cofactor">
    <cofactor evidence="1 10">
        <name>Mg(2+)</name>
        <dbReference type="ChEBI" id="CHEBI:18420"/>
    </cofactor>
</comment>
<evidence type="ECO:0000313" key="15">
    <source>
        <dbReference type="Proteomes" id="UP000598633"/>
    </source>
</evidence>
<dbReference type="Gene3D" id="3.40.50.300">
    <property type="entry name" value="P-loop containing nucleotide triphosphate hydrolases"/>
    <property type="match status" value="2"/>
</dbReference>
<dbReference type="SUPFAM" id="SSF52540">
    <property type="entry name" value="P-loop containing nucleoside triphosphate hydrolases"/>
    <property type="match status" value="1"/>
</dbReference>
<evidence type="ECO:0000256" key="10">
    <source>
        <dbReference type="HAMAP-Rule" id="MF_00185"/>
    </source>
</evidence>
<comment type="subunit">
    <text evidence="10">Monomer.</text>
</comment>
<evidence type="ECO:0000256" key="2">
    <source>
        <dbReference type="ARBA" id="ARBA00003213"/>
    </source>
</evidence>
<dbReference type="AlphaFoldDB" id="A0A8J6YBM7"/>
<evidence type="ECO:0000256" key="3">
    <source>
        <dbReference type="ARBA" id="ARBA00005842"/>
    </source>
</evidence>
<dbReference type="Pfam" id="PF01715">
    <property type="entry name" value="IPPT"/>
    <property type="match status" value="1"/>
</dbReference>
<comment type="similarity">
    <text evidence="3 10 13">Belongs to the IPP transferase family.</text>
</comment>
<feature type="site" description="Interaction with substrate tRNA" evidence="10">
    <location>
        <position position="110"/>
    </location>
</feature>
<evidence type="ECO:0000256" key="8">
    <source>
        <dbReference type="ARBA" id="ARBA00022842"/>
    </source>
</evidence>
<gene>
    <name evidence="10 14" type="primary">miaA</name>
    <name evidence="14" type="ORF">IFJ97_05610</name>
</gene>
<feature type="binding site" evidence="10">
    <location>
        <begin position="12"/>
        <end position="17"/>
    </location>
    <ligand>
        <name>substrate</name>
    </ligand>
</feature>
<sequence length="310" mass="35342">MSLHVLAIVGPTACGKTRLGVEVAHRLGSEIVSADSRQVYRGLDIGTGKDLAEYAEVDPPIPYHLVDVADPEQVYTLFRFQQDCYRVLRELASRSPFADHSVPVIMVGGSGLYVEAVVRDYRLADVPNNADLRKRLDFRNLEHLVEELKQRWPDIAVETDVASKRRVIRAFEIAEFRERHPVRYGESPGISLRFSVFGIEIAREELRRRIGLRLRERLEDGMVEEVQGLLDRGVDPGRLKDLGLEYREVAQYLQGKKSREEMTSDLESAIGRFAKRQLTWFRGMERRGTPIHWIKADDVDSVISARSASK</sequence>
<dbReference type="GO" id="GO:0006400">
    <property type="term" value="P:tRNA modification"/>
    <property type="evidence" value="ECO:0007669"/>
    <property type="project" value="TreeGrafter"/>
</dbReference>
<keyword evidence="6 10" id="KW-0547">Nucleotide-binding</keyword>
<comment type="catalytic activity">
    <reaction evidence="9 10 11">
        <text>adenosine(37) in tRNA + dimethylallyl diphosphate = N(6)-dimethylallyladenosine(37) in tRNA + diphosphate</text>
        <dbReference type="Rhea" id="RHEA:26482"/>
        <dbReference type="Rhea" id="RHEA-COMP:10162"/>
        <dbReference type="Rhea" id="RHEA-COMP:10375"/>
        <dbReference type="ChEBI" id="CHEBI:33019"/>
        <dbReference type="ChEBI" id="CHEBI:57623"/>
        <dbReference type="ChEBI" id="CHEBI:74411"/>
        <dbReference type="ChEBI" id="CHEBI:74415"/>
        <dbReference type="EC" id="2.5.1.75"/>
    </reaction>
</comment>
<feature type="site" description="Interaction with substrate tRNA" evidence="10">
    <location>
        <position position="133"/>
    </location>
</feature>
<evidence type="ECO:0000256" key="11">
    <source>
        <dbReference type="RuleBase" id="RU003783"/>
    </source>
</evidence>
<dbReference type="HAMAP" id="MF_00185">
    <property type="entry name" value="IPP_trans"/>
    <property type="match status" value="1"/>
</dbReference>
<dbReference type="InterPro" id="IPR027417">
    <property type="entry name" value="P-loop_NTPase"/>
</dbReference>
<comment type="function">
    <text evidence="2 10 12">Catalyzes the transfer of a dimethylallyl group onto the adenine at position 37 in tRNAs that read codons beginning with uridine, leading to the formation of N6-(dimethylallyl)adenosine (i(6)A).</text>
</comment>
<reference evidence="14 15" key="1">
    <citation type="submission" date="2020-08" db="EMBL/GenBank/DDBJ databases">
        <title>Acidobacteriota in marine sediments use diverse sulfur dissimilation pathways.</title>
        <authorList>
            <person name="Wasmund K."/>
        </authorList>
    </citation>
    <scope>NUCLEOTIDE SEQUENCE [LARGE SCALE GENOMIC DNA]</scope>
    <source>
        <strain evidence="14">MAG AM3-A</strain>
    </source>
</reference>
<keyword evidence="8 10" id="KW-0460">Magnesium</keyword>
<evidence type="ECO:0000256" key="5">
    <source>
        <dbReference type="ARBA" id="ARBA00022694"/>
    </source>
</evidence>
<evidence type="ECO:0000256" key="4">
    <source>
        <dbReference type="ARBA" id="ARBA00022679"/>
    </source>
</evidence>
<feature type="binding site" evidence="10">
    <location>
        <begin position="10"/>
        <end position="17"/>
    </location>
    <ligand>
        <name>ATP</name>
        <dbReference type="ChEBI" id="CHEBI:30616"/>
    </ligand>
</feature>
<dbReference type="NCBIfam" id="TIGR00174">
    <property type="entry name" value="miaA"/>
    <property type="match status" value="1"/>
</dbReference>